<dbReference type="Proteomes" id="UP000198939">
    <property type="component" value="Unassembled WGS sequence"/>
</dbReference>
<dbReference type="InterPro" id="IPR013216">
    <property type="entry name" value="Methyltransf_11"/>
</dbReference>
<sequence>MPSNFVAKGAKAYEASMGRWSQRLAAPFLNFSGVPSRGRVLDAGCGTGSLTLALAAFPELDAIEALDFEENFVAALRSRTTDVRIRAQQGDVCALPYDNQEFDGVYSLLVLQFVSDAHRAVREMRRVLRPGAIAAAAVWSYGGMPSWRLFWDTVLALEPEATGRGVPSGRRPLTAEGELREVFESAGFTGVAETMLTIPMNYANFEDFWHPKVYGQGTFAAFFDALPTVRRDRLRDAMRAAYLGGDGDDGPRGFSSVAFAVRGMA</sequence>
<accession>A0ABY1AQN9</accession>
<dbReference type="InterPro" id="IPR029063">
    <property type="entry name" value="SAM-dependent_MTases_sf"/>
</dbReference>
<dbReference type="Gene3D" id="3.40.50.150">
    <property type="entry name" value="Vaccinia Virus protein VP39"/>
    <property type="match status" value="1"/>
</dbReference>
<protein>
    <submittedName>
        <fullName evidence="2">Ubiquinone/menaquinone biosynthesis C-methylase UbiE</fullName>
    </submittedName>
</protein>
<evidence type="ECO:0000259" key="1">
    <source>
        <dbReference type="Pfam" id="PF08241"/>
    </source>
</evidence>
<name>A0ABY1AQN9_9HYPH</name>
<dbReference type="CDD" id="cd02440">
    <property type="entry name" value="AdoMet_MTases"/>
    <property type="match status" value="1"/>
</dbReference>
<comment type="caution">
    <text evidence="2">The sequence shown here is derived from an EMBL/GenBank/DDBJ whole genome shotgun (WGS) entry which is preliminary data.</text>
</comment>
<gene>
    <name evidence="2" type="ORF">SAMN05216228_101996</name>
</gene>
<dbReference type="EMBL" id="FOCV01000019">
    <property type="protein sequence ID" value="SEO55431.1"/>
    <property type="molecule type" value="Genomic_DNA"/>
</dbReference>
<dbReference type="Pfam" id="PF08241">
    <property type="entry name" value="Methyltransf_11"/>
    <property type="match status" value="1"/>
</dbReference>
<dbReference type="RefSeq" id="WP_093041309.1">
    <property type="nucleotide sequence ID" value="NZ_FOCV01000019.1"/>
</dbReference>
<dbReference type="PANTHER" id="PTHR42912">
    <property type="entry name" value="METHYLTRANSFERASE"/>
    <property type="match status" value="1"/>
</dbReference>
<organism evidence="2 3">
    <name type="scientific">Rhizobium tibeticum</name>
    <dbReference type="NCBI Taxonomy" id="501024"/>
    <lineage>
        <taxon>Bacteria</taxon>
        <taxon>Pseudomonadati</taxon>
        <taxon>Pseudomonadota</taxon>
        <taxon>Alphaproteobacteria</taxon>
        <taxon>Hyphomicrobiales</taxon>
        <taxon>Rhizobiaceae</taxon>
        <taxon>Rhizobium/Agrobacterium group</taxon>
        <taxon>Rhizobium</taxon>
    </lineage>
</organism>
<reference evidence="2 3" key="1">
    <citation type="submission" date="2016-10" db="EMBL/GenBank/DDBJ databases">
        <authorList>
            <person name="Varghese N."/>
            <person name="Submissions S."/>
        </authorList>
    </citation>
    <scope>NUCLEOTIDE SEQUENCE [LARGE SCALE GENOMIC DNA]</scope>
    <source>
        <strain evidence="2 3">CGMCC 1.7071</strain>
    </source>
</reference>
<keyword evidence="3" id="KW-1185">Reference proteome</keyword>
<dbReference type="PANTHER" id="PTHR42912:SF80">
    <property type="entry name" value="METHYLTRANSFERASE DOMAIN-CONTAINING PROTEIN"/>
    <property type="match status" value="1"/>
</dbReference>
<proteinExistence type="predicted"/>
<evidence type="ECO:0000313" key="2">
    <source>
        <dbReference type="EMBL" id="SEO55431.1"/>
    </source>
</evidence>
<dbReference type="SUPFAM" id="SSF53335">
    <property type="entry name" value="S-adenosyl-L-methionine-dependent methyltransferases"/>
    <property type="match status" value="1"/>
</dbReference>
<keyword evidence="2" id="KW-0830">Ubiquinone</keyword>
<feature type="domain" description="Methyltransferase type 11" evidence="1">
    <location>
        <begin position="41"/>
        <end position="134"/>
    </location>
</feature>
<dbReference type="InterPro" id="IPR050508">
    <property type="entry name" value="Methyltransf_Superfamily"/>
</dbReference>
<evidence type="ECO:0000313" key="3">
    <source>
        <dbReference type="Proteomes" id="UP000198939"/>
    </source>
</evidence>